<dbReference type="SUPFAM" id="SSF53098">
    <property type="entry name" value="Ribonuclease H-like"/>
    <property type="match status" value="1"/>
</dbReference>
<proteinExistence type="predicted"/>
<dbReference type="Proteomes" id="UP000054776">
    <property type="component" value="Unassembled WGS sequence"/>
</dbReference>
<dbReference type="InParanoid" id="A0A0V1B908"/>
<accession>A0A0V1B908</accession>
<keyword evidence="1" id="KW-0472">Membrane</keyword>
<keyword evidence="1" id="KW-1133">Transmembrane helix</keyword>
<feature type="transmembrane region" description="Helical" evidence="1">
    <location>
        <begin position="305"/>
        <end position="325"/>
    </location>
</feature>
<evidence type="ECO:0000313" key="3">
    <source>
        <dbReference type="Proteomes" id="UP000054776"/>
    </source>
</evidence>
<keyword evidence="3" id="KW-1185">Reference proteome</keyword>
<protein>
    <recommendedName>
        <fullName evidence="4">HAT C-terminal dimerisation domain-containing protein</fullName>
    </recommendedName>
</protein>
<evidence type="ECO:0000313" key="2">
    <source>
        <dbReference type="EMBL" id="KRY33466.1"/>
    </source>
</evidence>
<sequence>MCEDMLGKNLALIMDSRVRWNSMLTNIAKMKDCVKSALKSLSDVDNFLYETELTLISDIMNALEPVAVCVNALGRKDCLLATAETEQRSDIAKKLFNAMKNRTEERRNASLCGLLCYLDNPSSYVSSSSSNCILTRPNKRDIKATAKDLFLFQEEIKDSDDSGSEKSDPDISKSIADQVDTLIGMPARYRKKKVCDLMDSCHGKDIMKIIKNEMAVFEAVGQRPKTLQKLYDALITAPPTSCETGRSFSAAGLFVTKLRLSLKDETIDTLCLLLKPIPGRENERIAVFFLCLTSCLPAEPRISNFLEYLPLLFIPPPILCILYLFGTLQA</sequence>
<comment type="caution">
    <text evidence="2">The sequence shown here is derived from an EMBL/GenBank/DDBJ whole genome shotgun (WGS) entry which is preliminary data.</text>
</comment>
<reference evidence="2 3" key="1">
    <citation type="submission" date="2015-01" db="EMBL/GenBank/DDBJ databases">
        <title>Evolution of Trichinella species and genotypes.</title>
        <authorList>
            <person name="Korhonen P.K."/>
            <person name="Edoardo P."/>
            <person name="Giuseppe L.R."/>
            <person name="Gasser R.B."/>
        </authorList>
    </citation>
    <scope>NUCLEOTIDE SEQUENCE [LARGE SCALE GENOMIC DNA]</scope>
    <source>
        <strain evidence="2">ISS3</strain>
    </source>
</reference>
<evidence type="ECO:0008006" key="4">
    <source>
        <dbReference type="Google" id="ProtNLM"/>
    </source>
</evidence>
<dbReference type="EMBL" id="JYDH01000081">
    <property type="protein sequence ID" value="KRY33466.1"/>
    <property type="molecule type" value="Genomic_DNA"/>
</dbReference>
<dbReference type="AlphaFoldDB" id="A0A0V1B908"/>
<gene>
    <name evidence="2" type="ORF">T01_12910</name>
</gene>
<dbReference type="InterPro" id="IPR012337">
    <property type="entry name" value="RNaseH-like_sf"/>
</dbReference>
<evidence type="ECO:0000256" key="1">
    <source>
        <dbReference type="SAM" id="Phobius"/>
    </source>
</evidence>
<name>A0A0V1B908_TRISP</name>
<organism evidence="2 3">
    <name type="scientific">Trichinella spiralis</name>
    <name type="common">Trichina worm</name>
    <dbReference type="NCBI Taxonomy" id="6334"/>
    <lineage>
        <taxon>Eukaryota</taxon>
        <taxon>Metazoa</taxon>
        <taxon>Ecdysozoa</taxon>
        <taxon>Nematoda</taxon>
        <taxon>Enoplea</taxon>
        <taxon>Dorylaimia</taxon>
        <taxon>Trichinellida</taxon>
        <taxon>Trichinellidae</taxon>
        <taxon>Trichinella</taxon>
    </lineage>
</organism>
<dbReference type="OrthoDB" id="5920007at2759"/>
<keyword evidence="1" id="KW-0812">Transmembrane</keyword>